<accession>A0A7J0D4L6</accession>
<comment type="caution">
    <text evidence="2">The sequence shown here is derived from an EMBL/GenBank/DDBJ whole genome shotgun (WGS) entry which is preliminary data.</text>
</comment>
<name>A0A7J0D4L6_STRMI</name>
<evidence type="ECO:0000313" key="3">
    <source>
        <dbReference type="Proteomes" id="UP000498740"/>
    </source>
</evidence>
<dbReference type="AlphaFoldDB" id="A0A7J0D4L6"/>
<gene>
    <name evidence="2" type="ORF">Smic_82280</name>
</gene>
<protein>
    <submittedName>
        <fullName evidence="2">Uncharacterized protein</fullName>
    </submittedName>
</protein>
<feature type="compositionally biased region" description="Basic and acidic residues" evidence="1">
    <location>
        <begin position="76"/>
        <end position="87"/>
    </location>
</feature>
<feature type="region of interest" description="Disordered" evidence="1">
    <location>
        <begin position="61"/>
        <end position="91"/>
    </location>
</feature>
<reference evidence="2 3" key="1">
    <citation type="submission" date="2020-05" db="EMBL/GenBank/DDBJ databases">
        <title>Whole genome shotgun sequence of Streptomyces microflavus NBRC 13062.</title>
        <authorList>
            <person name="Komaki H."/>
            <person name="Tamura T."/>
        </authorList>
    </citation>
    <scope>NUCLEOTIDE SEQUENCE [LARGE SCALE GENOMIC DNA]</scope>
    <source>
        <strain evidence="2 3">NBRC 13062</strain>
    </source>
</reference>
<organism evidence="2 3">
    <name type="scientific">Streptomyces microflavus</name>
    <name type="common">Streptomyces lipmanii</name>
    <dbReference type="NCBI Taxonomy" id="1919"/>
    <lineage>
        <taxon>Bacteria</taxon>
        <taxon>Bacillati</taxon>
        <taxon>Actinomycetota</taxon>
        <taxon>Actinomycetes</taxon>
        <taxon>Kitasatosporales</taxon>
        <taxon>Streptomycetaceae</taxon>
        <taxon>Streptomyces</taxon>
    </lineage>
</organism>
<dbReference type="Proteomes" id="UP000498740">
    <property type="component" value="Unassembled WGS sequence"/>
</dbReference>
<sequence length="117" mass="12505">MAGEELLDEGSVAVRDHRLDVRLGDPFDLLGRHDDIEAVGLAVGEPVQQVEVAGQLLRVGVADRAEHPQSTGSADGGRDGGERREAEDGVLDAQFSAQLRLHGRQDAAAGQPREEIF</sequence>
<evidence type="ECO:0000256" key="1">
    <source>
        <dbReference type="SAM" id="MobiDB-lite"/>
    </source>
</evidence>
<dbReference type="EMBL" id="BLWD01000002">
    <property type="protein sequence ID" value="GFN09672.1"/>
    <property type="molecule type" value="Genomic_DNA"/>
</dbReference>
<proteinExistence type="predicted"/>
<evidence type="ECO:0000313" key="2">
    <source>
        <dbReference type="EMBL" id="GFN09672.1"/>
    </source>
</evidence>